<dbReference type="Gene3D" id="1.20.58.1030">
    <property type="match status" value="1"/>
</dbReference>
<gene>
    <name evidence="2" type="ORF">LCGC14_0814550</name>
</gene>
<feature type="domain" description="Gins51 C-terminal" evidence="1">
    <location>
        <begin position="169"/>
        <end position="215"/>
    </location>
</feature>
<dbReference type="AlphaFoldDB" id="A0A0F9Q5Z5"/>
<sequence>MDLTKDYEKLYNHWLEEFQNPDLTDLPPDLFDHYKKIVLYINDYREEKTNELKEKLLKSYQNNFNFLFKDFMKIRKVKVMNSALSLMEIDLDKTLEAEKLLYQNIVAALKGYKKLKGITINGIGVEVESLKSGDIEIVKKPEIIHTSNALSQEMAIESEIIKKNINYLLVRFLEKTPALVGIDLKNYGPFDKEDIANLPVKNAKILIFEKLAEEIELT</sequence>
<evidence type="ECO:0000259" key="1">
    <source>
        <dbReference type="Pfam" id="PF22090"/>
    </source>
</evidence>
<name>A0A0F9Q5Z5_9ZZZZ</name>
<evidence type="ECO:0000313" key="2">
    <source>
        <dbReference type="EMBL" id="KKN32377.1"/>
    </source>
</evidence>
<reference evidence="2" key="1">
    <citation type="journal article" date="2015" name="Nature">
        <title>Complex archaea that bridge the gap between prokaryotes and eukaryotes.</title>
        <authorList>
            <person name="Spang A."/>
            <person name="Saw J.H."/>
            <person name="Jorgensen S.L."/>
            <person name="Zaremba-Niedzwiedzka K."/>
            <person name="Martijn J."/>
            <person name="Lind A.E."/>
            <person name="van Eijk R."/>
            <person name="Schleper C."/>
            <person name="Guy L."/>
            <person name="Ettema T.J."/>
        </authorList>
    </citation>
    <scope>NUCLEOTIDE SEQUENCE</scope>
</reference>
<organism evidence="2">
    <name type="scientific">marine sediment metagenome</name>
    <dbReference type="NCBI Taxonomy" id="412755"/>
    <lineage>
        <taxon>unclassified sequences</taxon>
        <taxon>metagenomes</taxon>
        <taxon>ecological metagenomes</taxon>
    </lineage>
</organism>
<dbReference type="Pfam" id="PF22090">
    <property type="entry name" value="Gins51_C"/>
    <property type="match status" value="1"/>
</dbReference>
<dbReference type="Gene3D" id="3.40.5.50">
    <property type="match status" value="1"/>
</dbReference>
<comment type="caution">
    <text evidence="2">The sequence shown here is derived from an EMBL/GenBank/DDBJ whole genome shotgun (WGS) entry which is preliminary data.</text>
</comment>
<proteinExistence type="predicted"/>
<dbReference type="EMBL" id="LAZR01002257">
    <property type="protein sequence ID" value="KKN32377.1"/>
    <property type="molecule type" value="Genomic_DNA"/>
</dbReference>
<protein>
    <recommendedName>
        <fullName evidence="1">Gins51 C-terminal domain-containing protein</fullName>
    </recommendedName>
</protein>
<dbReference type="InterPro" id="IPR054314">
    <property type="entry name" value="Gins51_C"/>
</dbReference>
<dbReference type="CDD" id="cd21695">
    <property type="entry name" value="GINS_B_archaea_Gins51"/>
    <property type="match status" value="1"/>
</dbReference>
<accession>A0A0F9Q5Z5</accession>